<comment type="caution">
    <text evidence="2">The sequence shown here is derived from an EMBL/GenBank/DDBJ whole genome shotgun (WGS) entry which is preliminary data.</text>
</comment>
<evidence type="ECO:0000313" key="2">
    <source>
        <dbReference type="EMBL" id="TMW68405.1"/>
    </source>
</evidence>
<dbReference type="InterPro" id="IPR011992">
    <property type="entry name" value="EF-hand-dom_pair"/>
</dbReference>
<dbReference type="Gene3D" id="1.10.238.10">
    <property type="entry name" value="EF-hand"/>
    <property type="match status" value="1"/>
</dbReference>
<proteinExistence type="predicted"/>
<sequence length="384" mass="42215">MPARGTQGVNHDRTAAAWQQVAPATISERRMMKKTAQPEHSYTGYVPKWLQEPEQDSKPPPRQPPILGYTGHVRRPEDRIGTTFTKGLEVARQAVPTQPTNQQERTKARIDAKKQMPPPVMSKRSGYGAFADASAYGQFLEAPDMMSPRSGYGAFDGASGYGEFLQAPSSGYGAFADNRSGYGDFAMSPGSGYGAFEGASGYGEFLDRPETNGSGYGAFDAGKSDEYGDFMSPRSAYGEFDEAGGYGAFMEAPSVTAASKMAEELAKKMVVRANDTLYRQYQLSVKTIGGEQQVSKLLDAFAATIAQRYHKRTELLQALKRSFEKHEAQNHGQLTKPHLKEALLQLACVFTDDQLMALMSVYDHECRGTVRMDDMLTELARRVQ</sequence>
<evidence type="ECO:0000313" key="3">
    <source>
        <dbReference type="Proteomes" id="UP000794436"/>
    </source>
</evidence>
<dbReference type="OrthoDB" id="77527at2759"/>
<protein>
    <recommendedName>
        <fullName evidence="4">EF-hand domain-containing protein</fullName>
    </recommendedName>
</protein>
<evidence type="ECO:0008006" key="4">
    <source>
        <dbReference type="Google" id="ProtNLM"/>
    </source>
</evidence>
<keyword evidence="3" id="KW-1185">Reference proteome</keyword>
<evidence type="ECO:0000256" key="1">
    <source>
        <dbReference type="SAM" id="MobiDB-lite"/>
    </source>
</evidence>
<organism evidence="2 3">
    <name type="scientific">Pythium oligandrum</name>
    <name type="common">Mycoparasitic fungus</name>
    <dbReference type="NCBI Taxonomy" id="41045"/>
    <lineage>
        <taxon>Eukaryota</taxon>
        <taxon>Sar</taxon>
        <taxon>Stramenopiles</taxon>
        <taxon>Oomycota</taxon>
        <taxon>Peronosporomycetes</taxon>
        <taxon>Pythiales</taxon>
        <taxon>Pythiaceae</taxon>
        <taxon>Pythium</taxon>
    </lineage>
</organism>
<accession>A0A8K1CTJ1</accession>
<dbReference type="SUPFAM" id="SSF47473">
    <property type="entry name" value="EF-hand"/>
    <property type="match status" value="1"/>
</dbReference>
<feature type="region of interest" description="Disordered" evidence="1">
    <location>
        <begin position="94"/>
        <end position="122"/>
    </location>
</feature>
<dbReference type="EMBL" id="SPLM01000002">
    <property type="protein sequence ID" value="TMW68405.1"/>
    <property type="molecule type" value="Genomic_DNA"/>
</dbReference>
<name>A0A8K1CTJ1_PYTOL</name>
<feature type="region of interest" description="Disordered" evidence="1">
    <location>
        <begin position="51"/>
        <end position="76"/>
    </location>
</feature>
<dbReference type="Proteomes" id="UP000794436">
    <property type="component" value="Unassembled WGS sequence"/>
</dbReference>
<gene>
    <name evidence="2" type="ORF">Poli38472_005873</name>
</gene>
<reference evidence="2" key="1">
    <citation type="submission" date="2019-03" db="EMBL/GenBank/DDBJ databases">
        <title>Long read genome sequence of the mycoparasitic Pythium oligandrum ATCC 38472 isolated from sugarbeet rhizosphere.</title>
        <authorList>
            <person name="Gaulin E."/>
        </authorList>
    </citation>
    <scope>NUCLEOTIDE SEQUENCE</scope>
    <source>
        <strain evidence="2">ATCC 38472_TT</strain>
    </source>
</reference>
<dbReference type="AlphaFoldDB" id="A0A8K1CTJ1"/>
<feature type="compositionally biased region" description="Basic and acidic residues" evidence="1">
    <location>
        <begin position="104"/>
        <end position="114"/>
    </location>
</feature>